<reference evidence="1 2" key="1">
    <citation type="journal article" date="2012" name="PLoS Pathog.">
        <title>The genome of the obligate intracellular parasite Trachipleistophora hominis: new insights into microsporidian genome dynamics and reductive evolution.</title>
        <authorList>
            <person name="Heinz E."/>
            <person name="Williams T.A."/>
            <person name="Nakjang S."/>
            <person name="Noel C.J."/>
            <person name="Swan D.C."/>
            <person name="Goldberg A.V."/>
            <person name="Harris S.R."/>
            <person name="Weinmaier T."/>
            <person name="Markert S."/>
            <person name="Becher D."/>
            <person name="Bernhardt J."/>
            <person name="Dagan T."/>
            <person name="Hacker C."/>
            <person name="Lucocq J.M."/>
            <person name="Schweder T."/>
            <person name="Rattei T."/>
            <person name="Hall N."/>
            <person name="Hirt R.P."/>
            <person name="Embley T.M."/>
        </authorList>
    </citation>
    <scope>NUCLEOTIDE SEQUENCE [LARGE SCALE GENOMIC DNA]</scope>
</reference>
<sequence length="71" mass="8425">MKPSNWKKYNKVCIFGSRSERSLISSVENQKTIDLSMDNSEWEQNEFPKILRKLEEAKEKKIQTLYLKSSL</sequence>
<dbReference type="EMBL" id="JH994047">
    <property type="protein sequence ID" value="ELQ74317.1"/>
    <property type="molecule type" value="Genomic_DNA"/>
</dbReference>
<dbReference type="Proteomes" id="UP000011185">
    <property type="component" value="Unassembled WGS sequence"/>
</dbReference>
<dbReference type="AlphaFoldDB" id="L7JU95"/>
<protein>
    <submittedName>
        <fullName evidence="1">Uncharacterized protein</fullName>
    </submittedName>
</protein>
<gene>
    <name evidence="1" type="ORF">THOM_2760</name>
</gene>
<keyword evidence="2" id="KW-1185">Reference proteome</keyword>
<evidence type="ECO:0000313" key="1">
    <source>
        <dbReference type="EMBL" id="ELQ74317.1"/>
    </source>
</evidence>
<dbReference type="VEuPathDB" id="MicrosporidiaDB:THOM_2760"/>
<dbReference type="HOGENOM" id="CLU_2741838_0_0_1"/>
<dbReference type="InParanoid" id="L7JU95"/>
<organism evidence="1 2">
    <name type="scientific">Trachipleistophora hominis</name>
    <name type="common">Microsporidian parasite</name>
    <dbReference type="NCBI Taxonomy" id="72359"/>
    <lineage>
        <taxon>Eukaryota</taxon>
        <taxon>Fungi</taxon>
        <taxon>Fungi incertae sedis</taxon>
        <taxon>Microsporidia</taxon>
        <taxon>Pleistophoridae</taxon>
        <taxon>Trachipleistophora</taxon>
    </lineage>
</organism>
<name>L7JU95_TRAHO</name>
<proteinExistence type="predicted"/>
<accession>L7JU95</accession>
<evidence type="ECO:0000313" key="2">
    <source>
        <dbReference type="Proteomes" id="UP000011185"/>
    </source>
</evidence>